<reference evidence="1 2" key="1">
    <citation type="submission" date="2020-08" db="EMBL/GenBank/DDBJ databases">
        <title>Genomic Encyclopedia of Type Strains, Phase IV (KMG-IV): sequencing the most valuable type-strain genomes for metagenomic binning, comparative biology and taxonomic classification.</title>
        <authorList>
            <person name="Goeker M."/>
        </authorList>
    </citation>
    <scope>NUCLEOTIDE SEQUENCE [LARGE SCALE GENOMIC DNA]</scope>
    <source>
        <strain evidence="1 2">DSM 22071</strain>
    </source>
</reference>
<accession>A0A7W7Y4K0</accession>
<evidence type="ECO:0000313" key="1">
    <source>
        <dbReference type="EMBL" id="MBB5021965.1"/>
    </source>
</evidence>
<keyword evidence="2" id="KW-1185">Reference proteome</keyword>
<evidence type="ECO:0000313" key="2">
    <source>
        <dbReference type="Proteomes" id="UP000528322"/>
    </source>
</evidence>
<protein>
    <recommendedName>
        <fullName evidence="3">Glycosyltransferase subfamily 4-like N-terminal domain-containing protein</fullName>
    </recommendedName>
</protein>
<dbReference type="RefSeq" id="WP_183731612.1">
    <property type="nucleotide sequence ID" value="NZ_JACHID010000007.1"/>
</dbReference>
<dbReference type="Gene3D" id="3.40.50.2000">
    <property type="entry name" value="Glycogen Phosphorylase B"/>
    <property type="match status" value="1"/>
</dbReference>
<proteinExistence type="predicted"/>
<name>A0A7W7Y4K0_9BACT</name>
<gene>
    <name evidence="1" type="ORF">HNR37_001282</name>
</gene>
<organism evidence="1 2">
    <name type="scientific">Desulfurispira natronophila</name>
    <dbReference type="NCBI Taxonomy" id="682562"/>
    <lineage>
        <taxon>Bacteria</taxon>
        <taxon>Pseudomonadati</taxon>
        <taxon>Chrysiogenota</taxon>
        <taxon>Chrysiogenia</taxon>
        <taxon>Chrysiogenales</taxon>
        <taxon>Chrysiogenaceae</taxon>
        <taxon>Desulfurispira</taxon>
    </lineage>
</organism>
<sequence length="419" mass="47992">MSKQAKSILIITRDLPPYCHQVGWMVRATTMANFLSRNGYCVHTLSVKRSEKFNLLSLEKNITQHFISTGIEIHNHPGSRKLDFTVRAILKWGAEQFGYIDILQLSIRKYFNEARKIIKKYSIDTVIISSPPHSLQLLVPRLRRHLPELRIISDLRDPWALRKCHNSNSSEQTEKTVLREADSVLVVSSYMEAYYKESLGDNCVVVTVENGFVKSNPMENILNGEGFVESPDSNRIMLGYFGSGVYSKSSNLGKNFSILFDFFSRHYSLAKRFHLVIQGGFKAYEDIPQTALEVTVKNPVEHNAAVLNMTKCDICFQIYTDKNDAPMVMGGKIYDYIEANVPILLLAPENSHSMKLFSERHKQVLFADIFSESSLCDVFEMIVDEFDSRTLVERIIPPIEANHYLRDNQYKKILSLLET</sequence>
<dbReference type="AlphaFoldDB" id="A0A7W7Y4K0"/>
<dbReference type="EMBL" id="JACHID010000007">
    <property type="protein sequence ID" value="MBB5021965.1"/>
    <property type="molecule type" value="Genomic_DNA"/>
</dbReference>
<comment type="caution">
    <text evidence="1">The sequence shown here is derived from an EMBL/GenBank/DDBJ whole genome shotgun (WGS) entry which is preliminary data.</text>
</comment>
<dbReference type="SUPFAM" id="SSF53756">
    <property type="entry name" value="UDP-Glycosyltransferase/glycogen phosphorylase"/>
    <property type="match status" value="1"/>
</dbReference>
<dbReference type="Proteomes" id="UP000528322">
    <property type="component" value="Unassembled WGS sequence"/>
</dbReference>
<evidence type="ECO:0008006" key="3">
    <source>
        <dbReference type="Google" id="ProtNLM"/>
    </source>
</evidence>